<keyword evidence="6" id="KW-0677">Repeat</keyword>
<dbReference type="CDD" id="cd23134">
    <property type="entry name" value="RING-HC_ITT1-like"/>
    <property type="match status" value="1"/>
</dbReference>
<evidence type="ECO:0000259" key="14">
    <source>
        <dbReference type="PROSITE" id="PS50908"/>
    </source>
</evidence>
<dbReference type="InterPro" id="IPR006575">
    <property type="entry name" value="RWD_dom"/>
</dbReference>
<evidence type="ECO:0000313" key="17">
    <source>
        <dbReference type="Proteomes" id="UP000572817"/>
    </source>
</evidence>
<feature type="compositionally biased region" description="Basic and acidic residues" evidence="12">
    <location>
        <begin position="342"/>
        <end position="352"/>
    </location>
</feature>
<feature type="compositionally biased region" description="Gly residues" evidence="12">
    <location>
        <begin position="571"/>
        <end position="582"/>
    </location>
</feature>
<feature type="region of interest" description="Disordered" evidence="12">
    <location>
        <begin position="50"/>
        <end position="71"/>
    </location>
</feature>
<dbReference type="InterPro" id="IPR013083">
    <property type="entry name" value="Znf_RING/FYVE/PHD"/>
</dbReference>
<evidence type="ECO:0000256" key="4">
    <source>
        <dbReference type="ARBA" id="ARBA00022679"/>
    </source>
</evidence>
<evidence type="ECO:0000256" key="5">
    <source>
        <dbReference type="ARBA" id="ARBA00022723"/>
    </source>
</evidence>
<dbReference type="PROSITE" id="PS50089">
    <property type="entry name" value="ZF_RING_2"/>
    <property type="match status" value="1"/>
</dbReference>
<dbReference type="OrthoDB" id="1431934at2759"/>
<evidence type="ECO:0000256" key="8">
    <source>
        <dbReference type="ARBA" id="ARBA00022786"/>
    </source>
</evidence>
<evidence type="ECO:0000313" key="16">
    <source>
        <dbReference type="EMBL" id="KAF4304782.1"/>
    </source>
</evidence>
<dbReference type="EC" id="2.3.2.31" evidence="3"/>
<dbReference type="Gene3D" id="3.10.110.10">
    <property type="entry name" value="Ubiquitin Conjugating Enzyme"/>
    <property type="match status" value="1"/>
</dbReference>
<dbReference type="InterPro" id="IPR047548">
    <property type="entry name" value="Rcat_RBR_RNF14"/>
</dbReference>
<dbReference type="SUPFAM" id="SSF57850">
    <property type="entry name" value="RING/U-box"/>
    <property type="match status" value="2"/>
</dbReference>
<feature type="region of interest" description="Disordered" evidence="12">
    <location>
        <begin position="494"/>
        <end position="530"/>
    </location>
</feature>
<dbReference type="Proteomes" id="UP000572817">
    <property type="component" value="Unassembled WGS sequence"/>
</dbReference>
<comment type="caution">
    <text evidence="16">The sequence shown here is derived from an EMBL/GenBank/DDBJ whole genome shotgun (WGS) entry which is preliminary data.</text>
</comment>
<dbReference type="AlphaFoldDB" id="A0A8H4N6P4"/>
<dbReference type="InterPro" id="IPR031127">
    <property type="entry name" value="E3_UB_ligase_RBR"/>
</dbReference>
<evidence type="ECO:0000256" key="7">
    <source>
        <dbReference type="ARBA" id="ARBA00022771"/>
    </source>
</evidence>
<feature type="region of interest" description="Disordered" evidence="12">
    <location>
        <begin position="544"/>
        <end position="632"/>
    </location>
</feature>
<keyword evidence="17" id="KW-1185">Reference proteome</keyword>
<comment type="similarity">
    <text evidence="10">Belongs to the RBR family. RNF14 subfamily.</text>
</comment>
<evidence type="ECO:0000256" key="11">
    <source>
        <dbReference type="PROSITE-ProRule" id="PRU00175"/>
    </source>
</evidence>
<dbReference type="FunFam" id="3.30.40.10:FF:000416">
    <property type="entry name" value="RBR-type E3 ubiquitin transferase"/>
    <property type="match status" value="1"/>
</dbReference>
<evidence type="ECO:0000256" key="10">
    <source>
        <dbReference type="ARBA" id="ARBA00044508"/>
    </source>
</evidence>
<dbReference type="SMART" id="SM00647">
    <property type="entry name" value="IBR"/>
    <property type="match status" value="2"/>
</dbReference>
<keyword evidence="4" id="KW-0808">Transferase</keyword>
<dbReference type="Pfam" id="PF05773">
    <property type="entry name" value="RWD"/>
    <property type="match status" value="1"/>
</dbReference>
<evidence type="ECO:0000259" key="15">
    <source>
        <dbReference type="PROSITE" id="PS51873"/>
    </source>
</evidence>
<comment type="pathway">
    <text evidence="2">Protein modification; protein ubiquitination.</text>
</comment>
<evidence type="ECO:0000256" key="6">
    <source>
        <dbReference type="ARBA" id="ARBA00022737"/>
    </source>
</evidence>
<keyword evidence="5" id="KW-0479">Metal-binding</keyword>
<comment type="catalytic activity">
    <reaction evidence="1">
        <text>[E2 ubiquitin-conjugating enzyme]-S-ubiquitinyl-L-cysteine + [acceptor protein]-L-lysine = [E2 ubiquitin-conjugating enzyme]-L-cysteine + [acceptor protein]-N(6)-ubiquitinyl-L-lysine.</text>
        <dbReference type="EC" id="2.3.2.31"/>
    </reaction>
</comment>
<feature type="domain" description="RING-type" evidence="13">
    <location>
        <begin position="201"/>
        <end position="235"/>
    </location>
</feature>
<dbReference type="CDD" id="cd23820">
    <property type="entry name" value="RWD_RNF14"/>
    <property type="match status" value="1"/>
</dbReference>
<evidence type="ECO:0000256" key="9">
    <source>
        <dbReference type="ARBA" id="ARBA00022833"/>
    </source>
</evidence>
<dbReference type="PROSITE" id="PS51873">
    <property type="entry name" value="TRIAD"/>
    <property type="match status" value="1"/>
</dbReference>
<dbReference type="PROSITE" id="PS00518">
    <property type="entry name" value="ZF_RING_1"/>
    <property type="match status" value="1"/>
</dbReference>
<keyword evidence="7 11" id="KW-0863">Zinc-finger</keyword>
<feature type="compositionally biased region" description="Acidic residues" evidence="12">
    <location>
        <begin position="608"/>
        <end position="623"/>
    </location>
</feature>
<feature type="region of interest" description="Disordered" evidence="12">
    <location>
        <begin position="325"/>
        <end position="352"/>
    </location>
</feature>
<dbReference type="GO" id="GO:0061630">
    <property type="term" value="F:ubiquitin protein ligase activity"/>
    <property type="evidence" value="ECO:0007669"/>
    <property type="project" value="UniProtKB-EC"/>
</dbReference>
<dbReference type="InterPro" id="IPR001841">
    <property type="entry name" value="Znf_RING"/>
</dbReference>
<evidence type="ECO:0000256" key="2">
    <source>
        <dbReference type="ARBA" id="ARBA00004906"/>
    </source>
</evidence>
<keyword evidence="9" id="KW-0862">Zinc</keyword>
<accession>A0A8H4N6P4</accession>
<evidence type="ECO:0000259" key="13">
    <source>
        <dbReference type="PROSITE" id="PS50089"/>
    </source>
</evidence>
<dbReference type="EMBL" id="WWBZ02000051">
    <property type="protein sequence ID" value="KAF4304782.1"/>
    <property type="molecule type" value="Genomic_DNA"/>
</dbReference>
<feature type="domain" description="RING-type" evidence="15">
    <location>
        <begin position="197"/>
        <end position="463"/>
    </location>
</feature>
<dbReference type="PROSITE" id="PS50908">
    <property type="entry name" value="RWD"/>
    <property type="match status" value="1"/>
</dbReference>
<organism evidence="16 17">
    <name type="scientific">Botryosphaeria dothidea</name>
    <dbReference type="NCBI Taxonomy" id="55169"/>
    <lineage>
        <taxon>Eukaryota</taxon>
        <taxon>Fungi</taxon>
        <taxon>Dikarya</taxon>
        <taxon>Ascomycota</taxon>
        <taxon>Pezizomycotina</taxon>
        <taxon>Dothideomycetes</taxon>
        <taxon>Dothideomycetes incertae sedis</taxon>
        <taxon>Botryosphaeriales</taxon>
        <taxon>Botryosphaeriaceae</taxon>
        <taxon>Botryosphaeria</taxon>
    </lineage>
</organism>
<dbReference type="GO" id="GO:0016567">
    <property type="term" value="P:protein ubiquitination"/>
    <property type="evidence" value="ECO:0007669"/>
    <property type="project" value="InterPro"/>
</dbReference>
<feature type="domain" description="RWD" evidence="14">
    <location>
        <begin position="11"/>
        <end position="161"/>
    </location>
</feature>
<dbReference type="Gene3D" id="1.20.120.1750">
    <property type="match status" value="1"/>
</dbReference>
<sequence>MADTTDDEREEELSSIAAIFPELALDPQNPFKASIDLAVAPSSPLAVTFPPAVDGAPPTSLPTPPASDNEGPFSVAGVPKAPVNEIHRLSYLPPLRLQVTLPDGYPAEKPPHFDISTSPTWLPDTTLKKLVDEGPVLWEEYGRGQVVFAYIDFLQQAAERCFDLVGDEGAIIEAAEEMKIPLLDYDIKAKREKFEKETFDCGVCLEPKKGTVCHRLMRCGHVFCVSCLQDFYTNCIKEGDVSAVKCLDPTCGKEDRKNGNKKKSERTINPGELLQIPIEPDMVKRYVEMKRKKKLEADKDTVYCPRKWCQGPARSKKYPKITDLSQLVDSDSEGEDESGSPPRDRVEEQMRGSKSGDRLAVCEDCEYAFCRVCLAGWHGEFIRCYPRNATELTEEEQASYDYLRLHTSQCPTCSSPCQKTHGCNHMCCFQCRTHFCYLCGAWLDPNNPYQHFNNKKTDCYMRLWELEEGDEGNGGARFEGARGWEAAIAAANEADAHAVQAAENPAAPPAPNQNNPAMPPAPMPPRADVDPPLIVAMNQLRVAGPQDQRRPHPNQNNRDANANQARRAGRPAGGDGADGAGGRHVRFHGNARVGQDDALQRFLAAAQADEEDGWDSDELDDNGDGAWEIPER</sequence>
<feature type="compositionally biased region" description="Low complexity" evidence="12">
    <location>
        <begin position="553"/>
        <end position="566"/>
    </location>
</feature>
<feature type="compositionally biased region" description="Low complexity" evidence="12">
    <location>
        <begin position="494"/>
        <end position="505"/>
    </location>
</feature>
<dbReference type="InterPro" id="IPR044066">
    <property type="entry name" value="TRIAD_supradom"/>
</dbReference>
<feature type="compositionally biased region" description="Pro residues" evidence="12">
    <location>
        <begin position="506"/>
        <end position="525"/>
    </location>
</feature>
<evidence type="ECO:0000256" key="12">
    <source>
        <dbReference type="SAM" id="MobiDB-lite"/>
    </source>
</evidence>
<dbReference type="PANTHER" id="PTHR11685">
    <property type="entry name" value="RBR FAMILY RING FINGER AND IBR DOMAIN-CONTAINING"/>
    <property type="match status" value="1"/>
</dbReference>
<dbReference type="InterPro" id="IPR002867">
    <property type="entry name" value="IBR_dom"/>
</dbReference>
<evidence type="ECO:0000256" key="1">
    <source>
        <dbReference type="ARBA" id="ARBA00001798"/>
    </source>
</evidence>
<protein>
    <recommendedName>
        <fullName evidence="3">RBR-type E3 ubiquitin transferase</fullName>
        <ecNumber evidence="3">2.3.2.31</ecNumber>
    </recommendedName>
</protein>
<reference evidence="16" key="1">
    <citation type="submission" date="2020-04" db="EMBL/GenBank/DDBJ databases">
        <title>Genome Assembly and Annotation of Botryosphaeria dothidea sdau 11-99, a Latent Pathogen of Apple Fruit Ring Rot in China.</title>
        <authorList>
            <person name="Yu C."/>
            <person name="Diao Y."/>
            <person name="Lu Q."/>
            <person name="Zhao J."/>
            <person name="Cui S."/>
            <person name="Peng C."/>
            <person name="He B."/>
            <person name="Liu H."/>
        </authorList>
    </citation>
    <scope>NUCLEOTIDE SEQUENCE [LARGE SCALE GENOMIC DNA]</scope>
    <source>
        <strain evidence="16">Sdau11-99</strain>
    </source>
</reference>
<gene>
    <name evidence="16" type="ORF">GTA08_BOTSDO08064</name>
</gene>
<evidence type="ECO:0000256" key="3">
    <source>
        <dbReference type="ARBA" id="ARBA00012251"/>
    </source>
</evidence>
<dbReference type="SUPFAM" id="SSF54495">
    <property type="entry name" value="UBC-like"/>
    <property type="match status" value="1"/>
</dbReference>
<dbReference type="Pfam" id="PF01485">
    <property type="entry name" value="IBR"/>
    <property type="match status" value="1"/>
</dbReference>
<proteinExistence type="inferred from homology"/>
<dbReference type="InterPro" id="IPR017907">
    <property type="entry name" value="Znf_RING_CS"/>
</dbReference>
<dbReference type="GO" id="GO:0008270">
    <property type="term" value="F:zinc ion binding"/>
    <property type="evidence" value="ECO:0007669"/>
    <property type="project" value="UniProtKB-KW"/>
</dbReference>
<keyword evidence="8" id="KW-0833">Ubl conjugation pathway</keyword>
<dbReference type="CDD" id="cd20354">
    <property type="entry name" value="Rcat_RBR_RNF14"/>
    <property type="match status" value="1"/>
</dbReference>
<dbReference type="Gene3D" id="3.30.40.10">
    <property type="entry name" value="Zinc/RING finger domain, C3HC4 (zinc finger)"/>
    <property type="match status" value="1"/>
</dbReference>
<name>A0A8H4N6P4_9PEZI</name>
<dbReference type="InterPro" id="IPR016135">
    <property type="entry name" value="UBQ-conjugating_enzyme/RWD"/>
</dbReference>